<dbReference type="EMBL" id="CAJVCH010488115">
    <property type="protein sequence ID" value="CAG7820729.1"/>
    <property type="molecule type" value="Genomic_DNA"/>
</dbReference>
<keyword evidence="4" id="KW-0808">Transferase</keyword>
<name>A0A8J2LDA4_9HEXA</name>
<organism evidence="6 7">
    <name type="scientific">Allacma fusca</name>
    <dbReference type="NCBI Taxonomy" id="39272"/>
    <lineage>
        <taxon>Eukaryota</taxon>
        <taxon>Metazoa</taxon>
        <taxon>Ecdysozoa</taxon>
        <taxon>Arthropoda</taxon>
        <taxon>Hexapoda</taxon>
        <taxon>Collembola</taxon>
        <taxon>Symphypleona</taxon>
        <taxon>Sminthuridae</taxon>
        <taxon>Allacma</taxon>
    </lineage>
</organism>
<dbReference type="Proteomes" id="UP000708208">
    <property type="component" value="Unassembled WGS sequence"/>
</dbReference>
<comment type="subcellular location">
    <subcellularLocation>
        <location evidence="1">Membrane</location>
        <topology evidence="1">Single-pass type II membrane protein</topology>
    </subcellularLocation>
</comment>
<keyword evidence="5" id="KW-0812">Transmembrane</keyword>
<dbReference type="GO" id="GO:0016020">
    <property type="term" value="C:membrane"/>
    <property type="evidence" value="ECO:0007669"/>
    <property type="project" value="UniProtKB-SubCell"/>
</dbReference>
<reference evidence="6" key="1">
    <citation type="submission" date="2021-06" db="EMBL/GenBank/DDBJ databases">
        <authorList>
            <person name="Hodson N. C."/>
            <person name="Mongue J. A."/>
            <person name="Jaron S. K."/>
        </authorList>
    </citation>
    <scope>NUCLEOTIDE SEQUENCE</scope>
</reference>
<evidence type="ECO:0000313" key="7">
    <source>
        <dbReference type="Proteomes" id="UP000708208"/>
    </source>
</evidence>
<protein>
    <submittedName>
        <fullName evidence="6">Uncharacterized protein</fullName>
    </submittedName>
</protein>
<dbReference type="PANTHER" id="PTHR46012">
    <property type="entry name" value="IP22168P"/>
    <property type="match status" value="1"/>
</dbReference>
<keyword evidence="7" id="KW-1185">Reference proteome</keyword>
<evidence type="ECO:0000256" key="3">
    <source>
        <dbReference type="ARBA" id="ARBA00022676"/>
    </source>
</evidence>
<keyword evidence="5" id="KW-0735">Signal-anchor</keyword>
<evidence type="ECO:0000313" key="6">
    <source>
        <dbReference type="EMBL" id="CAG7820729.1"/>
    </source>
</evidence>
<dbReference type="GO" id="GO:0016266">
    <property type="term" value="P:protein O-linked glycosylation via N-acetyl-galactosamine"/>
    <property type="evidence" value="ECO:0007669"/>
    <property type="project" value="TreeGrafter"/>
</dbReference>
<comment type="similarity">
    <text evidence="2">Belongs to the glycosyltransferase 8 family.</text>
</comment>
<dbReference type="PANTHER" id="PTHR46012:SF2">
    <property type="entry name" value="IP22168P"/>
    <property type="match status" value="1"/>
</dbReference>
<evidence type="ECO:0000256" key="1">
    <source>
        <dbReference type="ARBA" id="ARBA00004606"/>
    </source>
</evidence>
<dbReference type="InterPro" id="IPR051993">
    <property type="entry name" value="Glycosyltransferase_8"/>
</dbReference>
<accession>A0A8J2LDA4</accession>
<dbReference type="AlphaFoldDB" id="A0A8J2LDA4"/>
<comment type="caution">
    <text evidence="6">The sequence shown here is derived from an EMBL/GenBank/DDBJ whole genome shotgun (WGS) entry which is preliminary data.</text>
</comment>
<evidence type="ECO:0000256" key="4">
    <source>
        <dbReference type="ARBA" id="ARBA00022679"/>
    </source>
</evidence>
<evidence type="ECO:0000256" key="5">
    <source>
        <dbReference type="ARBA" id="ARBA00022968"/>
    </source>
</evidence>
<evidence type="ECO:0000256" key="2">
    <source>
        <dbReference type="ARBA" id="ARBA00006351"/>
    </source>
</evidence>
<gene>
    <name evidence="6" type="ORF">AFUS01_LOCUS31104</name>
</gene>
<dbReference type="GO" id="GO:0035252">
    <property type="term" value="F:UDP-xylosyltransferase activity"/>
    <property type="evidence" value="ECO:0007669"/>
    <property type="project" value="TreeGrafter"/>
</dbReference>
<sequence>MNLTRMRQMDFSNEMRLIFEGYKKLLKFHDQDLLNIYFHFHPQWLYVLPCEFNYGLHFCHCFPDKVGSCSCRNAESSGIAVLHGSSGQFHSKDNQLFRQIYDTFTKLNVSKQQPSDVLTLLKQRHQNLKGRCSQLNLTIYRKMEKYI</sequence>
<dbReference type="OrthoDB" id="6238971at2759"/>
<proteinExistence type="inferred from homology"/>
<keyword evidence="3" id="KW-0328">Glycosyltransferase</keyword>